<evidence type="ECO:0000256" key="1">
    <source>
        <dbReference type="SAM" id="MobiDB-lite"/>
    </source>
</evidence>
<evidence type="ECO:0000313" key="3">
    <source>
        <dbReference type="Proteomes" id="UP000007013"/>
    </source>
</evidence>
<proteinExistence type="predicted"/>
<dbReference type="eggNOG" id="ENOG5031P9J">
    <property type="taxonomic scope" value="Bacteria"/>
</dbReference>
<feature type="compositionally biased region" description="Polar residues" evidence="1">
    <location>
        <begin position="44"/>
        <end position="56"/>
    </location>
</feature>
<dbReference type="Proteomes" id="UP000007013">
    <property type="component" value="Chromosome"/>
</dbReference>
<accession>B1ZXQ2</accession>
<keyword evidence="3" id="KW-1185">Reference proteome</keyword>
<feature type="region of interest" description="Disordered" evidence="1">
    <location>
        <begin position="31"/>
        <end position="74"/>
    </location>
</feature>
<feature type="region of interest" description="Disordered" evidence="1">
    <location>
        <begin position="413"/>
        <end position="436"/>
    </location>
</feature>
<sequence>MKALPLVLAGSLVVNAALVVAMVRLDSVSSAPTVSVDHRPGSAPATSARGTQSVATTAADPASGAPNDRHETDLATTRWRDLGTGSLEELVTRLRAEGCPSWLLRSIVGYRLHEDYAARQRALVAGIKEPPYWTGNRFGLDPQFMSAYRQLRQEESERMKELLGEDADREGPTGDYYRRRQFGDVSPQKAEQMQQIAQDYNELRSQIFTEANGLLMPEDRQKMAYLEKEMRGDLAQILTTTELENYELRSSSTAQTLRQQLTTFKPTEDEFRALFRAARSTEDQFGATTGVTSAEQMQQRQAAFLQAASGSLTPERLAALTQATDPRYNMINRVVARYELPTTIVPQIAAVQQDIQRRAGAIRANRSLSGADRASQMTGLAQEATATLQPLLGEKGFEAYKQYGGSWMRMLTPTPPTGVRTPPATPPPATGTAPKG</sequence>
<reference evidence="2 3" key="1">
    <citation type="journal article" date="2011" name="J. Bacteriol.">
        <title>Genome sequence of the verrucomicrobium Opitutus terrae PB90-1, an abundant inhabitant of rice paddy soil ecosystems.</title>
        <authorList>
            <person name="van Passel M.W."/>
            <person name="Kant R."/>
            <person name="Palva A."/>
            <person name="Copeland A."/>
            <person name="Lucas S."/>
            <person name="Lapidus A."/>
            <person name="Glavina del Rio T."/>
            <person name="Pitluck S."/>
            <person name="Goltsman E."/>
            <person name="Clum A."/>
            <person name="Sun H."/>
            <person name="Schmutz J."/>
            <person name="Larimer F.W."/>
            <person name="Land M.L."/>
            <person name="Hauser L."/>
            <person name="Kyrpides N."/>
            <person name="Mikhailova N."/>
            <person name="Richardson P.P."/>
            <person name="Janssen P.H."/>
            <person name="de Vos W.M."/>
            <person name="Smidt H."/>
        </authorList>
    </citation>
    <scope>NUCLEOTIDE SEQUENCE [LARGE SCALE GENOMIC DNA]</scope>
    <source>
        <strain evidence="3">DSM 11246 / JCM 15787 / PB90-1</strain>
    </source>
</reference>
<dbReference type="EMBL" id="CP001032">
    <property type="protein sequence ID" value="ACB74274.1"/>
    <property type="molecule type" value="Genomic_DNA"/>
</dbReference>
<name>B1ZXQ2_OPITP</name>
<protein>
    <submittedName>
        <fullName evidence="2">Uncharacterized protein</fullName>
    </submittedName>
</protein>
<organism evidence="2 3">
    <name type="scientific">Opitutus terrae (strain DSM 11246 / JCM 15787 / PB90-1)</name>
    <dbReference type="NCBI Taxonomy" id="452637"/>
    <lineage>
        <taxon>Bacteria</taxon>
        <taxon>Pseudomonadati</taxon>
        <taxon>Verrucomicrobiota</taxon>
        <taxon>Opitutia</taxon>
        <taxon>Opitutales</taxon>
        <taxon>Opitutaceae</taxon>
        <taxon>Opitutus</taxon>
    </lineage>
</organism>
<dbReference type="AlphaFoldDB" id="B1ZXQ2"/>
<dbReference type="RefSeq" id="WP_012373812.1">
    <property type="nucleotide sequence ID" value="NC_010571.1"/>
</dbReference>
<dbReference type="HOGENOM" id="CLU_628276_0_0_0"/>
<evidence type="ECO:0000313" key="2">
    <source>
        <dbReference type="EMBL" id="ACB74274.1"/>
    </source>
</evidence>
<dbReference type="OrthoDB" id="193644at2"/>
<dbReference type="KEGG" id="ote:Oter_0986"/>
<gene>
    <name evidence="2" type="ordered locus">Oter_0986</name>
</gene>